<dbReference type="SUPFAM" id="SSF55874">
    <property type="entry name" value="ATPase domain of HSP90 chaperone/DNA topoisomerase II/histidine kinase"/>
    <property type="match status" value="1"/>
</dbReference>
<dbReference type="AlphaFoldDB" id="A0AAU4K0T9"/>
<dbReference type="KEGG" id="whr:OG579_18550"/>
<dbReference type="Proteomes" id="UP001432128">
    <property type="component" value="Chromosome"/>
</dbReference>
<evidence type="ECO:0008006" key="3">
    <source>
        <dbReference type="Google" id="ProtNLM"/>
    </source>
</evidence>
<organism evidence="1 2">
    <name type="scientific">Williamsia herbipolensis</name>
    <dbReference type="NCBI Taxonomy" id="1603258"/>
    <lineage>
        <taxon>Bacteria</taxon>
        <taxon>Bacillati</taxon>
        <taxon>Actinomycetota</taxon>
        <taxon>Actinomycetes</taxon>
        <taxon>Mycobacteriales</taxon>
        <taxon>Nocardiaceae</taxon>
        <taxon>Williamsia</taxon>
    </lineage>
</organism>
<dbReference type="RefSeq" id="WP_328857137.1">
    <property type="nucleotide sequence ID" value="NZ_CP108021.1"/>
</dbReference>
<evidence type="ECO:0000313" key="2">
    <source>
        <dbReference type="Proteomes" id="UP001432128"/>
    </source>
</evidence>
<accession>A0AAU4K0T9</accession>
<dbReference type="NCBIfam" id="NF047352">
    <property type="entry name" value="P_loop_sacsin"/>
    <property type="match status" value="1"/>
</dbReference>
<reference evidence="1 2" key="1">
    <citation type="submission" date="2022-10" db="EMBL/GenBank/DDBJ databases">
        <title>The complete genomes of actinobacterial strains from the NBC collection.</title>
        <authorList>
            <person name="Joergensen T.S."/>
            <person name="Alvarez Arevalo M."/>
            <person name="Sterndorff E.B."/>
            <person name="Faurdal D."/>
            <person name="Vuksanovic O."/>
            <person name="Mourched A.-S."/>
            <person name="Charusanti P."/>
            <person name="Shaw S."/>
            <person name="Blin K."/>
            <person name="Weber T."/>
        </authorList>
    </citation>
    <scope>NUCLEOTIDE SEQUENCE [LARGE SCALE GENOMIC DNA]</scope>
    <source>
        <strain evidence="1 2">NBC_00319</strain>
    </source>
</reference>
<dbReference type="InterPro" id="IPR036890">
    <property type="entry name" value="HATPase_C_sf"/>
</dbReference>
<protein>
    <recommendedName>
        <fullName evidence="3">ATP-binding protein</fullName>
    </recommendedName>
</protein>
<evidence type="ECO:0000313" key="1">
    <source>
        <dbReference type="EMBL" id="WUM19673.1"/>
    </source>
</evidence>
<keyword evidence="2" id="KW-1185">Reference proteome</keyword>
<name>A0AAU4K0T9_9NOCA</name>
<dbReference type="EMBL" id="CP108021">
    <property type="protein sequence ID" value="WUM19673.1"/>
    <property type="molecule type" value="Genomic_DNA"/>
</dbReference>
<sequence>MTTVVPPDHDPFDTASIRSSTLRSWESSATRLAEDVAAESELVEFGYRDRLLTELAANAADAAHAAGGGALAVWLEPDTVLHVANTGSPLHAEGVRSLAALRVSAKAGSDPGSGQVGRFGVGFNAVASIGVEVSVRSTTGGVVFGLDRTREALSDSDVAVAESTVPMLRLPWPDPIPPADGYDTEVVITLRDDVDGPALLASMAGEVTTLLLELPSLQTIRCGDTSVRRHDSTVDDVDTITIGDATWTQIRTAHARWLMPGPADAPVPHGADVLHAPTRTDLALTLPAMCVADVAVTPDRRALHPDTDIRVVADGYHRLALALHPAHRLAVLPSAGFPASATDGVLRDAVIADLSDHRWLPTADGELVAPARAVVIADATDRVTDMVAEFLDGVVVAALSDTTSLRRLAAVGATETSLVEVCERLSGVTRPPRWWHDLYEAISPMIADDRVRGEIATIPVPRADGRMSIGARGLVLADVGARANSADDTAPPSISWVATVHPEAEHPLLERLGAQRRSVSELLADPALRSAITETHESDSWASDGIPGDDPAERLAHEVLGLVAADPEADIPPWLGQLLIPTRTDSPDDDPLRPADELLLPDSPIASVLVADAPFGRVAADVVTRHGVDALRRIGVGWGFTVVADELPTGPDHDLPDEAQWWDHLDAEPQRLVAVRDLDLVDPDRWPAALSLLATDPTTVATLTDPAGYTAWWLRTYAEIDDTPLGWFRAPDDATFAGVLDPLDHPHAALLAGALAGAEVTSTDLAAVVLRRLGDPDRAIAPGVAAMAHAALVRAHRRGVLDLDDLDPPVGVRTLAGTVCETAVVIDAPWMLQIVDPGEAVVLPPPLVSADASHLATILDIATAGEDIAVTVVEPGEPSTWAQSAVALTFALATGIASPGGEVRLHDTVRLDVRRGSDTRRVEVDWWVDDAGIHHLGRPVGHSR</sequence>
<gene>
    <name evidence="1" type="ORF">OG579_18550</name>
</gene>
<proteinExistence type="predicted"/>